<dbReference type="Proteomes" id="UP000001880">
    <property type="component" value="Chromosome"/>
</dbReference>
<dbReference type="STRING" id="502025.Hoch_1360"/>
<dbReference type="KEGG" id="hoh:Hoch_1360"/>
<dbReference type="Pfam" id="PF00941">
    <property type="entry name" value="FAD_binding_5"/>
    <property type="match status" value="1"/>
</dbReference>
<dbReference type="InterPro" id="IPR036683">
    <property type="entry name" value="CO_DH_flav_C_dom_sf"/>
</dbReference>
<feature type="domain" description="FAD-binding PCMH-type" evidence="4">
    <location>
        <begin position="1"/>
        <end position="171"/>
    </location>
</feature>
<dbReference type="PROSITE" id="PS51387">
    <property type="entry name" value="FAD_PCMH"/>
    <property type="match status" value="1"/>
</dbReference>
<evidence type="ECO:0000313" key="5">
    <source>
        <dbReference type="EMBL" id="ACY13914.1"/>
    </source>
</evidence>
<dbReference type="Pfam" id="PF03450">
    <property type="entry name" value="CO_deh_flav_C"/>
    <property type="match status" value="1"/>
</dbReference>
<dbReference type="PANTHER" id="PTHR42659">
    <property type="entry name" value="XANTHINE DEHYDROGENASE SUBUNIT C-RELATED"/>
    <property type="match status" value="1"/>
</dbReference>
<dbReference type="AlphaFoldDB" id="D0LUM4"/>
<evidence type="ECO:0000256" key="3">
    <source>
        <dbReference type="ARBA" id="ARBA00023002"/>
    </source>
</evidence>
<keyword evidence="1" id="KW-0285">Flavoprotein</keyword>
<dbReference type="PANTHER" id="PTHR42659:SF2">
    <property type="entry name" value="XANTHINE DEHYDROGENASE SUBUNIT C-RELATED"/>
    <property type="match status" value="1"/>
</dbReference>
<keyword evidence="3" id="KW-0560">Oxidoreductase</keyword>
<sequence>MRYEEPETVEEGVSLLASSSNARCLAGGATLVALMNAERIRPELVVSLQRIPELVETCTAAEDLWIGAMTRVRSLITDSRLVGARRVVRVAARKLAHPSIRNMATIGGSVGLANPETELPGALVAAAARVEIAGPSGRRVIPVEDVFVGRYQSSLAPDEIITRIAIPAGVAGARGHHLRFSRVAGDYPTVSISLVLAMDGDTCTYARVVVGSCAPVPLHVDAADQRLEGSELTRTDIAEAGAILATAAAPIDDVRGSAEYRRMLIPRLLGRAVAQVRRALSEAEDEGALDV</sequence>
<dbReference type="RefSeq" id="WP_012826523.1">
    <property type="nucleotide sequence ID" value="NC_013440.1"/>
</dbReference>
<name>D0LUM4_HALO1</name>
<dbReference type="Gene3D" id="3.30.43.10">
    <property type="entry name" value="Uridine Diphospho-n-acetylenolpyruvylglucosamine Reductase, domain 2"/>
    <property type="match status" value="1"/>
</dbReference>
<dbReference type="InterPro" id="IPR005107">
    <property type="entry name" value="CO_DH_flav_C"/>
</dbReference>
<dbReference type="OrthoDB" id="9783813at2"/>
<dbReference type="GO" id="GO:0071949">
    <property type="term" value="F:FAD binding"/>
    <property type="evidence" value="ECO:0007669"/>
    <property type="project" value="InterPro"/>
</dbReference>
<dbReference type="EMBL" id="CP001804">
    <property type="protein sequence ID" value="ACY13914.1"/>
    <property type="molecule type" value="Genomic_DNA"/>
</dbReference>
<accession>D0LUM4</accession>
<keyword evidence="6" id="KW-1185">Reference proteome</keyword>
<dbReference type="InterPro" id="IPR002346">
    <property type="entry name" value="Mopterin_DH_FAD-bd"/>
</dbReference>
<dbReference type="SUPFAM" id="SSF56176">
    <property type="entry name" value="FAD-binding/transporter-associated domain-like"/>
    <property type="match status" value="1"/>
</dbReference>
<dbReference type="eggNOG" id="COG1319">
    <property type="taxonomic scope" value="Bacteria"/>
</dbReference>
<dbReference type="InterPro" id="IPR036318">
    <property type="entry name" value="FAD-bd_PCMH-like_sf"/>
</dbReference>
<organism evidence="5 6">
    <name type="scientific">Haliangium ochraceum (strain DSM 14365 / JCM 11303 / SMP-2)</name>
    <dbReference type="NCBI Taxonomy" id="502025"/>
    <lineage>
        <taxon>Bacteria</taxon>
        <taxon>Pseudomonadati</taxon>
        <taxon>Myxococcota</taxon>
        <taxon>Polyangia</taxon>
        <taxon>Haliangiales</taxon>
        <taxon>Kofleriaceae</taxon>
        <taxon>Haliangium</taxon>
    </lineage>
</organism>
<evidence type="ECO:0000313" key="6">
    <source>
        <dbReference type="Proteomes" id="UP000001880"/>
    </source>
</evidence>
<protein>
    <submittedName>
        <fullName evidence="5">Molybdopterin dehydrogenase FAD-binding protein</fullName>
    </submittedName>
</protein>
<dbReference type="InterPro" id="IPR016166">
    <property type="entry name" value="FAD-bd_PCMH"/>
</dbReference>
<dbReference type="Gene3D" id="3.30.465.10">
    <property type="match status" value="1"/>
</dbReference>
<gene>
    <name evidence="5" type="ordered locus">Hoch_1360</name>
</gene>
<proteinExistence type="predicted"/>
<dbReference type="InterPro" id="IPR051312">
    <property type="entry name" value="Diverse_Substr_Oxidored"/>
</dbReference>
<evidence type="ECO:0000256" key="2">
    <source>
        <dbReference type="ARBA" id="ARBA00022827"/>
    </source>
</evidence>
<evidence type="ECO:0000256" key="1">
    <source>
        <dbReference type="ARBA" id="ARBA00022630"/>
    </source>
</evidence>
<dbReference type="GO" id="GO:0016491">
    <property type="term" value="F:oxidoreductase activity"/>
    <property type="evidence" value="ECO:0007669"/>
    <property type="project" value="UniProtKB-KW"/>
</dbReference>
<reference evidence="5 6" key="1">
    <citation type="journal article" date="2010" name="Stand. Genomic Sci.">
        <title>Complete genome sequence of Haliangium ochraceum type strain (SMP-2).</title>
        <authorList>
            <consortium name="US DOE Joint Genome Institute (JGI-PGF)"/>
            <person name="Ivanova N."/>
            <person name="Daum C."/>
            <person name="Lang E."/>
            <person name="Abt B."/>
            <person name="Kopitz M."/>
            <person name="Saunders E."/>
            <person name="Lapidus A."/>
            <person name="Lucas S."/>
            <person name="Glavina Del Rio T."/>
            <person name="Nolan M."/>
            <person name="Tice H."/>
            <person name="Copeland A."/>
            <person name="Cheng J.F."/>
            <person name="Chen F."/>
            <person name="Bruce D."/>
            <person name="Goodwin L."/>
            <person name="Pitluck S."/>
            <person name="Mavromatis K."/>
            <person name="Pati A."/>
            <person name="Mikhailova N."/>
            <person name="Chen A."/>
            <person name="Palaniappan K."/>
            <person name="Land M."/>
            <person name="Hauser L."/>
            <person name="Chang Y.J."/>
            <person name="Jeffries C.D."/>
            <person name="Detter J.C."/>
            <person name="Brettin T."/>
            <person name="Rohde M."/>
            <person name="Goker M."/>
            <person name="Bristow J."/>
            <person name="Markowitz V."/>
            <person name="Eisen J.A."/>
            <person name="Hugenholtz P."/>
            <person name="Kyrpides N.C."/>
            <person name="Klenk H.P."/>
        </authorList>
    </citation>
    <scope>NUCLEOTIDE SEQUENCE [LARGE SCALE GENOMIC DNA]</scope>
    <source>
        <strain evidence="6">DSM 14365 / CIP 107738 / JCM 11303 / AJ 13395 / SMP-2</strain>
    </source>
</reference>
<dbReference type="HOGENOM" id="CLU_058050_0_0_7"/>
<evidence type="ECO:0000259" key="4">
    <source>
        <dbReference type="PROSITE" id="PS51387"/>
    </source>
</evidence>
<dbReference type="InterPro" id="IPR016169">
    <property type="entry name" value="FAD-bd_PCMH_sub2"/>
</dbReference>
<dbReference type="Gene3D" id="3.30.390.50">
    <property type="entry name" value="CO dehydrogenase flavoprotein, C-terminal domain"/>
    <property type="match status" value="1"/>
</dbReference>
<dbReference type="InterPro" id="IPR016167">
    <property type="entry name" value="FAD-bd_PCMH_sub1"/>
</dbReference>
<keyword evidence="2" id="KW-0274">FAD</keyword>
<dbReference type="SMART" id="SM01092">
    <property type="entry name" value="CO_deh_flav_C"/>
    <property type="match status" value="1"/>
</dbReference>
<dbReference type="SUPFAM" id="SSF55447">
    <property type="entry name" value="CO dehydrogenase flavoprotein C-terminal domain-like"/>
    <property type="match status" value="1"/>
</dbReference>